<dbReference type="Gene3D" id="2.60.120.10">
    <property type="entry name" value="Jelly Rolls"/>
    <property type="match status" value="1"/>
</dbReference>
<keyword evidence="2" id="KW-0238">DNA-binding</keyword>
<feature type="domain" description="HTH crp-type" evidence="5">
    <location>
        <begin position="151"/>
        <end position="224"/>
    </location>
</feature>
<dbReference type="GO" id="GO:0005829">
    <property type="term" value="C:cytosol"/>
    <property type="evidence" value="ECO:0007669"/>
    <property type="project" value="TreeGrafter"/>
</dbReference>
<dbReference type="PROSITE" id="PS00042">
    <property type="entry name" value="HTH_CRP_1"/>
    <property type="match status" value="1"/>
</dbReference>
<dbReference type="RefSeq" id="WP_048879669.1">
    <property type="nucleotide sequence ID" value="NZ_BANC01000087.1"/>
</dbReference>
<dbReference type="CDD" id="cd00038">
    <property type="entry name" value="CAP_ED"/>
    <property type="match status" value="1"/>
</dbReference>
<protein>
    <submittedName>
        <fullName evidence="6">Transcriptional regulator cAMP-binding AadR/Crp/Fnr</fullName>
    </submittedName>
</protein>
<accession>A0A0D6PI12</accession>
<evidence type="ECO:0000259" key="4">
    <source>
        <dbReference type="PROSITE" id="PS50042"/>
    </source>
</evidence>
<evidence type="ECO:0000313" key="6">
    <source>
        <dbReference type="EMBL" id="GAN81292.1"/>
    </source>
</evidence>
<feature type="domain" description="Cyclic nucleotide-binding" evidence="4">
    <location>
        <begin position="19"/>
        <end position="89"/>
    </location>
</feature>
<dbReference type="PROSITE" id="PS50042">
    <property type="entry name" value="CNMP_BINDING_3"/>
    <property type="match status" value="1"/>
</dbReference>
<dbReference type="SMART" id="SM00100">
    <property type="entry name" value="cNMP"/>
    <property type="match status" value="1"/>
</dbReference>
<dbReference type="GO" id="GO:0003700">
    <property type="term" value="F:DNA-binding transcription factor activity"/>
    <property type="evidence" value="ECO:0007669"/>
    <property type="project" value="InterPro"/>
</dbReference>
<dbReference type="InterPro" id="IPR036390">
    <property type="entry name" value="WH_DNA-bd_sf"/>
</dbReference>
<proteinExistence type="predicted"/>
<organism evidence="6 7">
    <name type="scientific">Acidocella aminolytica 101 = DSM 11237</name>
    <dbReference type="NCBI Taxonomy" id="1120923"/>
    <lineage>
        <taxon>Bacteria</taxon>
        <taxon>Pseudomonadati</taxon>
        <taxon>Pseudomonadota</taxon>
        <taxon>Alphaproteobacteria</taxon>
        <taxon>Acetobacterales</taxon>
        <taxon>Acidocellaceae</taxon>
        <taxon>Acidocella</taxon>
    </lineage>
</organism>
<dbReference type="PROSITE" id="PS51063">
    <property type="entry name" value="HTH_CRP_2"/>
    <property type="match status" value="1"/>
</dbReference>
<dbReference type="InterPro" id="IPR012318">
    <property type="entry name" value="HTH_CRP"/>
</dbReference>
<dbReference type="OrthoDB" id="7584044at2"/>
<dbReference type="InterPro" id="IPR050397">
    <property type="entry name" value="Env_Response_Regulators"/>
</dbReference>
<keyword evidence="3" id="KW-0804">Transcription</keyword>
<dbReference type="GO" id="GO:0003677">
    <property type="term" value="F:DNA binding"/>
    <property type="evidence" value="ECO:0007669"/>
    <property type="project" value="UniProtKB-KW"/>
</dbReference>
<dbReference type="Pfam" id="PF13545">
    <property type="entry name" value="HTH_Crp_2"/>
    <property type="match status" value="1"/>
</dbReference>
<comment type="caution">
    <text evidence="6">The sequence shown here is derived from an EMBL/GenBank/DDBJ whole genome shotgun (WGS) entry which is preliminary data.</text>
</comment>
<keyword evidence="7" id="KW-1185">Reference proteome</keyword>
<dbReference type="Gene3D" id="1.10.10.10">
    <property type="entry name" value="Winged helix-like DNA-binding domain superfamily/Winged helix DNA-binding domain"/>
    <property type="match status" value="1"/>
</dbReference>
<dbReference type="InterPro" id="IPR000595">
    <property type="entry name" value="cNMP-bd_dom"/>
</dbReference>
<dbReference type="InterPro" id="IPR014710">
    <property type="entry name" value="RmlC-like_jellyroll"/>
</dbReference>
<sequence>MKDEMMAGPESRAIKLASAWLRMSPDDEAALIKLAKYVEFKTARTRIFEQSGVAGSLYLLVTGIVQVSRMLPDGERHIVAFHWPGDLFGLEETGFYFNTAETVTPCTVYELPVRKVDMFLEENPRVQRHVLVHTIHELRAAQRQMIVVGRLKTSRALAAFLLDCAQHAQYFNEAQQMLDLPMSRYDIADYLGAAPESVTRAFSRLENEGLIRRVTPRLLRLDLPGLRALANMD</sequence>
<dbReference type="AlphaFoldDB" id="A0A0D6PI12"/>
<evidence type="ECO:0000256" key="3">
    <source>
        <dbReference type="ARBA" id="ARBA00023163"/>
    </source>
</evidence>
<gene>
    <name evidence="6" type="ORF">Aam_089_085</name>
</gene>
<dbReference type="SUPFAM" id="SSF46785">
    <property type="entry name" value="Winged helix' DNA-binding domain"/>
    <property type="match status" value="1"/>
</dbReference>
<reference evidence="6 7" key="1">
    <citation type="submission" date="2012-11" db="EMBL/GenBank/DDBJ databases">
        <title>Whole genome sequence of Acidocella aminolytica 101 = DSM 11237.</title>
        <authorList>
            <person name="Azuma Y."/>
            <person name="Higashiura N."/>
            <person name="Hirakawa H."/>
            <person name="Matsushita K."/>
        </authorList>
    </citation>
    <scope>NUCLEOTIDE SEQUENCE [LARGE SCALE GENOMIC DNA]</scope>
    <source>
        <strain evidence="7">101 / DSM 11237</strain>
    </source>
</reference>
<evidence type="ECO:0000256" key="2">
    <source>
        <dbReference type="ARBA" id="ARBA00023125"/>
    </source>
</evidence>
<dbReference type="PANTHER" id="PTHR24567">
    <property type="entry name" value="CRP FAMILY TRANSCRIPTIONAL REGULATORY PROTEIN"/>
    <property type="match status" value="1"/>
</dbReference>
<keyword evidence="1" id="KW-0805">Transcription regulation</keyword>
<evidence type="ECO:0000259" key="5">
    <source>
        <dbReference type="PROSITE" id="PS51063"/>
    </source>
</evidence>
<dbReference type="InterPro" id="IPR018335">
    <property type="entry name" value="Tscrpt_reg_HTH_Crp-type_CS"/>
</dbReference>
<dbReference type="Proteomes" id="UP000032668">
    <property type="component" value="Unassembled WGS sequence"/>
</dbReference>
<evidence type="ECO:0000256" key="1">
    <source>
        <dbReference type="ARBA" id="ARBA00023015"/>
    </source>
</evidence>
<dbReference type="STRING" id="1120923.SAMN02746095_01327"/>
<dbReference type="Pfam" id="PF00027">
    <property type="entry name" value="cNMP_binding"/>
    <property type="match status" value="1"/>
</dbReference>
<dbReference type="PRINTS" id="PR00034">
    <property type="entry name" value="HTHCRP"/>
</dbReference>
<name>A0A0D6PI12_9PROT</name>
<dbReference type="InterPro" id="IPR036388">
    <property type="entry name" value="WH-like_DNA-bd_sf"/>
</dbReference>
<dbReference type="SMART" id="SM00419">
    <property type="entry name" value="HTH_CRP"/>
    <property type="match status" value="1"/>
</dbReference>
<dbReference type="EMBL" id="BANC01000087">
    <property type="protein sequence ID" value="GAN81292.1"/>
    <property type="molecule type" value="Genomic_DNA"/>
</dbReference>
<dbReference type="InterPro" id="IPR018490">
    <property type="entry name" value="cNMP-bd_dom_sf"/>
</dbReference>
<dbReference type="CDD" id="cd00092">
    <property type="entry name" value="HTH_CRP"/>
    <property type="match status" value="1"/>
</dbReference>
<evidence type="ECO:0000313" key="7">
    <source>
        <dbReference type="Proteomes" id="UP000032668"/>
    </source>
</evidence>
<dbReference type="SUPFAM" id="SSF51206">
    <property type="entry name" value="cAMP-binding domain-like"/>
    <property type="match status" value="1"/>
</dbReference>
<dbReference type="PANTHER" id="PTHR24567:SF75">
    <property type="entry name" value="FUMARATE AND NITRATE REDUCTION REGULATORY PROTEIN"/>
    <property type="match status" value="1"/>
</dbReference>